<gene>
    <name evidence="1" type="ORF">TEQG_05628</name>
</gene>
<reference evidence="2" key="1">
    <citation type="journal article" date="2012" name="MBio">
        <title>Comparative genome analysis of Trichophyton rubrum and related dermatophytes reveals candidate genes involved in infection.</title>
        <authorList>
            <person name="Martinez D.A."/>
            <person name="Oliver B.G."/>
            <person name="Graeser Y."/>
            <person name="Goldberg J.M."/>
            <person name="Li W."/>
            <person name="Martinez-Rossi N.M."/>
            <person name="Monod M."/>
            <person name="Shelest E."/>
            <person name="Barton R.C."/>
            <person name="Birch E."/>
            <person name="Brakhage A.A."/>
            <person name="Chen Z."/>
            <person name="Gurr S.J."/>
            <person name="Heiman D."/>
            <person name="Heitman J."/>
            <person name="Kosti I."/>
            <person name="Rossi A."/>
            <person name="Saif S."/>
            <person name="Samalova M."/>
            <person name="Saunders C.W."/>
            <person name="Shea T."/>
            <person name="Summerbell R.C."/>
            <person name="Xu J."/>
            <person name="Young S."/>
            <person name="Zeng Q."/>
            <person name="Birren B.W."/>
            <person name="Cuomo C.A."/>
            <person name="White T.C."/>
        </authorList>
    </citation>
    <scope>NUCLEOTIDE SEQUENCE [LARGE SCALE GENOMIC DNA]</scope>
    <source>
        <strain evidence="2">ATCC MYA-4606 / CBS 127.97</strain>
    </source>
</reference>
<dbReference type="HOGENOM" id="CLU_1455391_0_0_1"/>
<protein>
    <submittedName>
        <fullName evidence="1">Uncharacterized protein</fullName>
    </submittedName>
</protein>
<name>F2PXL2_TRIEC</name>
<dbReference type="OrthoDB" id="10334233at2759"/>
<evidence type="ECO:0000313" key="2">
    <source>
        <dbReference type="Proteomes" id="UP000009169"/>
    </source>
</evidence>
<organism evidence="1 2">
    <name type="scientific">Trichophyton equinum (strain ATCC MYA-4606 / CBS 127.97)</name>
    <name type="common">Horse ringworm fungus</name>
    <dbReference type="NCBI Taxonomy" id="559882"/>
    <lineage>
        <taxon>Eukaryota</taxon>
        <taxon>Fungi</taxon>
        <taxon>Dikarya</taxon>
        <taxon>Ascomycota</taxon>
        <taxon>Pezizomycotina</taxon>
        <taxon>Eurotiomycetes</taxon>
        <taxon>Eurotiomycetidae</taxon>
        <taxon>Onygenales</taxon>
        <taxon>Arthrodermataceae</taxon>
        <taxon>Trichophyton</taxon>
    </lineage>
</organism>
<sequence>MALVSWASGGPSPPTSTSTSALVRLWESISDADTVRGSGVKGIRNSPGVTTRLRTTPLSGCTAIVVLDELGIILGHIAQEGIGNNIYTLESIPQTGKYLKDTFVDKGSLVFDYGGVREADVHFSQYTARASELSPRSKLVVESVDYKNARRTNVYIANETPVWQRDYTEPLAPARFKFQPGPSLPRLSHNDQMVFESHCDFTTSG</sequence>
<dbReference type="VEuPathDB" id="FungiDB:TEQG_05628"/>
<keyword evidence="2" id="KW-1185">Reference proteome</keyword>
<evidence type="ECO:0000313" key="1">
    <source>
        <dbReference type="EMBL" id="EGE06630.1"/>
    </source>
</evidence>
<dbReference type="Proteomes" id="UP000009169">
    <property type="component" value="Unassembled WGS sequence"/>
</dbReference>
<accession>F2PXL2</accession>
<dbReference type="EMBL" id="DS995749">
    <property type="protein sequence ID" value="EGE06630.1"/>
    <property type="molecule type" value="Genomic_DNA"/>
</dbReference>
<dbReference type="AlphaFoldDB" id="F2PXL2"/>
<proteinExistence type="predicted"/>